<dbReference type="PANTHER" id="PTHR14456:SF2">
    <property type="entry name" value="INOSITOL-PENTAKISPHOSPHATE 2-KINASE"/>
    <property type="match status" value="1"/>
</dbReference>
<dbReference type="SMR" id="A0A804I597"/>
<reference evidence="8" key="2">
    <citation type="submission" date="2021-05" db="UniProtKB">
        <authorList>
            <consortium name="EnsemblPlants"/>
        </authorList>
    </citation>
    <scope>IDENTIFICATION</scope>
    <source>
        <strain evidence="8">subsp. malaccensis</strain>
    </source>
</reference>
<dbReference type="EnsemblPlants" id="Ma02_t21420.1">
    <property type="protein sequence ID" value="Ma02_p21420.1"/>
    <property type="gene ID" value="Ma02_g21420"/>
</dbReference>
<keyword evidence="5 6" id="KW-0067">ATP-binding</keyword>
<dbReference type="OrthoDB" id="272370at2759"/>
<dbReference type="EC" id="2.7.1.158" evidence="1 6"/>
<evidence type="ECO:0000256" key="5">
    <source>
        <dbReference type="ARBA" id="ARBA00022840"/>
    </source>
</evidence>
<gene>
    <name evidence="7" type="ORF">GSMUA_76170.1</name>
</gene>
<evidence type="ECO:0000256" key="6">
    <source>
        <dbReference type="RuleBase" id="RU364126"/>
    </source>
</evidence>
<dbReference type="Gene3D" id="3.30.200.110">
    <property type="entry name" value="Inositol-pentakisphosphate 2-kinase, N-lobe"/>
    <property type="match status" value="1"/>
</dbReference>
<dbReference type="GO" id="GO:0035299">
    <property type="term" value="F:inositol-1,3,4,5,6-pentakisphosphate 2-kinase activity"/>
    <property type="evidence" value="ECO:0000318"/>
    <property type="project" value="GO_Central"/>
</dbReference>
<evidence type="ECO:0000313" key="9">
    <source>
        <dbReference type="Proteomes" id="UP000012960"/>
    </source>
</evidence>
<evidence type="ECO:0000256" key="3">
    <source>
        <dbReference type="ARBA" id="ARBA00022741"/>
    </source>
</evidence>
<dbReference type="InterPro" id="IPR043001">
    <property type="entry name" value="IP5_2-K_N_lobe"/>
</dbReference>
<protein>
    <recommendedName>
        <fullName evidence="1 6">Inositol-pentakisphosphate 2-kinase</fullName>
        <ecNumber evidence="1 6">2.7.1.158</ecNumber>
    </recommendedName>
</protein>
<dbReference type="Proteomes" id="UP000012960">
    <property type="component" value="Unplaced"/>
</dbReference>
<keyword evidence="2 6" id="KW-0808">Transferase</keyword>
<evidence type="ECO:0000313" key="7">
    <source>
        <dbReference type="EMBL" id="CAG1862723.1"/>
    </source>
</evidence>
<name>A0A804I597_MUSAM</name>
<dbReference type="FunCoup" id="A0A804I597">
    <property type="interactions" value="1955"/>
</dbReference>
<comment type="function">
    <text evidence="6">Phosphorylates Ins(1,3,4,5,6)P5 at position 2 to form Ins(1,2,3,4,5,6)P6 (InsP6 or phytate).</text>
</comment>
<dbReference type="PANTHER" id="PTHR14456">
    <property type="entry name" value="INOSITOL POLYPHOSPHATE KINASE 1"/>
    <property type="match status" value="1"/>
</dbReference>
<evidence type="ECO:0000256" key="4">
    <source>
        <dbReference type="ARBA" id="ARBA00022777"/>
    </source>
</evidence>
<keyword evidence="4 6" id="KW-0418">Kinase</keyword>
<sequence length="447" mass="49683">MLLRPEDAKDWFYKGEGAANIVLGYCGSSLSLVGKVLRIQKVAKGRSRSPNGCLVLSNHERLVWRDIGELVECTSKDVAARAFIQHVMSNLLDSKHVDAGILVHVSKEFLEAVEGNIKSQRPPWRVDASKIDVLHESALLISDHSIISGTPKHDLCIAVEIKPKCGFLPSSEYIVEANAVKKHVTRFKMHQFLKLHQGKISQISLYDPLDLFSGLKDRIHLAITALFACPQNNFRIFFNGSLIFGGLGGGLDNTVVQSHKAEEAIVDLISPSGLQLASFLELVAEAIFRSGILDKLLETQQLDVLDIEGAIHVYYNIISQPCVVCKNLIDAELLHQYSFLHSLSLEESLKIVRGYLIAATAKDCSLMISFSRTEDGHNASDCNSASLKSSNQCYNYKACFIDLDLKPLEKMVHYYKLDQKIVDFYKTSGETEGKPSILEVEAHLEKN</sequence>
<comment type="catalytic activity">
    <reaction evidence="6">
        <text>1D-myo-inositol 1,3,4,5,6-pentakisphosphate + ATP = 1D-myo-inositol hexakisphosphate + ADP + H(+)</text>
        <dbReference type="Rhea" id="RHEA:20313"/>
        <dbReference type="ChEBI" id="CHEBI:15378"/>
        <dbReference type="ChEBI" id="CHEBI:30616"/>
        <dbReference type="ChEBI" id="CHEBI:57733"/>
        <dbReference type="ChEBI" id="CHEBI:58130"/>
        <dbReference type="ChEBI" id="CHEBI:456216"/>
        <dbReference type="EC" id="2.7.1.158"/>
    </reaction>
</comment>
<keyword evidence="3 6" id="KW-0547">Nucleotide-binding</keyword>
<dbReference type="GO" id="GO:0032958">
    <property type="term" value="P:inositol phosphate biosynthetic process"/>
    <property type="evidence" value="ECO:0000318"/>
    <property type="project" value="GO_Central"/>
</dbReference>
<dbReference type="Pfam" id="PF06090">
    <property type="entry name" value="Ins_P5_2-kin"/>
    <property type="match status" value="1"/>
</dbReference>
<dbReference type="OMA" id="HRQHCIV"/>
<evidence type="ECO:0000256" key="1">
    <source>
        <dbReference type="ARBA" id="ARBA00012023"/>
    </source>
</evidence>
<keyword evidence="9" id="KW-1185">Reference proteome</keyword>
<dbReference type="EMBL" id="HG996467">
    <property type="protein sequence ID" value="CAG1862723.1"/>
    <property type="molecule type" value="Genomic_DNA"/>
</dbReference>
<organism evidence="8 9">
    <name type="scientific">Musa acuminata subsp. malaccensis</name>
    <name type="common">Wild banana</name>
    <name type="synonym">Musa malaccensis</name>
    <dbReference type="NCBI Taxonomy" id="214687"/>
    <lineage>
        <taxon>Eukaryota</taxon>
        <taxon>Viridiplantae</taxon>
        <taxon>Streptophyta</taxon>
        <taxon>Embryophyta</taxon>
        <taxon>Tracheophyta</taxon>
        <taxon>Spermatophyta</taxon>
        <taxon>Magnoliopsida</taxon>
        <taxon>Liliopsida</taxon>
        <taxon>Zingiberales</taxon>
        <taxon>Musaceae</taxon>
        <taxon>Musa</taxon>
    </lineage>
</organism>
<dbReference type="Gramene" id="Ma02_t21420.1">
    <property type="protein sequence ID" value="Ma02_p21420.1"/>
    <property type="gene ID" value="Ma02_g21420"/>
</dbReference>
<dbReference type="GO" id="GO:0005524">
    <property type="term" value="F:ATP binding"/>
    <property type="evidence" value="ECO:0007669"/>
    <property type="project" value="UniProtKB-KW"/>
</dbReference>
<proteinExistence type="predicted"/>
<comment type="domain">
    <text evidence="6">The EXKPK motif is conserved in inositol-pentakisphosphate 2-kinases of both family 1 and 2.</text>
</comment>
<dbReference type="GO" id="GO:0005634">
    <property type="term" value="C:nucleus"/>
    <property type="evidence" value="ECO:0000318"/>
    <property type="project" value="GO_Central"/>
</dbReference>
<dbReference type="AlphaFoldDB" id="A0A804I597"/>
<reference evidence="7" key="1">
    <citation type="submission" date="2021-03" db="EMBL/GenBank/DDBJ databases">
        <authorList>
            <consortium name="Genoscope - CEA"/>
            <person name="William W."/>
        </authorList>
    </citation>
    <scope>NUCLEOTIDE SEQUENCE</scope>
    <source>
        <strain evidence="7">Doubled-haploid Pahang</strain>
    </source>
</reference>
<evidence type="ECO:0000313" key="8">
    <source>
        <dbReference type="EnsemblPlants" id="Ma02_p21420.1"/>
    </source>
</evidence>
<dbReference type="InterPro" id="IPR009286">
    <property type="entry name" value="Ins_P5_2-kin"/>
</dbReference>
<accession>A0A804I597</accession>
<evidence type="ECO:0000256" key="2">
    <source>
        <dbReference type="ARBA" id="ARBA00022679"/>
    </source>
</evidence>